<dbReference type="PROSITE" id="PS50975">
    <property type="entry name" value="ATP_GRASP"/>
    <property type="match status" value="1"/>
</dbReference>
<proteinExistence type="predicted"/>
<comment type="caution">
    <text evidence="7">The sequence shown here is derived from an EMBL/GenBank/DDBJ whole genome shotgun (WGS) entry which is preliminary data.</text>
</comment>
<dbReference type="PANTHER" id="PTHR43585">
    <property type="entry name" value="FUMIPYRROLE BIOSYNTHESIS PROTEIN C"/>
    <property type="match status" value="1"/>
</dbReference>
<evidence type="ECO:0000313" key="8">
    <source>
        <dbReference type="Proteomes" id="UP000253303"/>
    </source>
</evidence>
<gene>
    <name evidence="7" type="ORF">DP939_07630</name>
</gene>
<dbReference type="AlphaFoldDB" id="A0A366M3Z9"/>
<dbReference type="OrthoDB" id="24041at2"/>
<evidence type="ECO:0000313" key="7">
    <source>
        <dbReference type="EMBL" id="RBQ20926.1"/>
    </source>
</evidence>
<evidence type="ECO:0000256" key="1">
    <source>
        <dbReference type="ARBA" id="ARBA00022598"/>
    </source>
</evidence>
<evidence type="ECO:0000256" key="4">
    <source>
        <dbReference type="PROSITE-ProRule" id="PRU00409"/>
    </source>
</evidence>
<dbReference type="Pfam" id="PF13535">
    <property type="entry name" value="ATP-grasp_4"/>
    <property type="match status" value="1"/>
</dbReference>
<evidence type="ECO:0000259" key="6">
    <source>
        <dbReference type="PROSITE" id="PS50975"/>
    </source>
</evidence>
<dbReference type="InterPro" id="IPR052032">
    <property type="entry name" value="ATP-dep_AA_Ligase"/>
</dbReference>
<keyword evidence="3 4" id="KW-0067">ATP-binding</keyword>
<dbReference type="Proteomes" id="UP000253303">
    <property type="component" value="Unassembled WGS sequence"/>
</dbReference>
<dbReference type="GO" id="GO:0005524">
    <property type="term" value="F:ATP binding"/>
    <property type="evidence" value="ECO:0007669"/>
    <property type="project" value="UniProtKB-UniRule"/>
</dbReference>
<dbReference type="Gene3D" id="3.30.470.20">
    <property type="entry name" value="ATP-grasp fold, B domain"/>
    <property type="match status" value="1"/>
</dbReference>
<keyword evidence="8" id="KW-1185">Reference proteome</keyword>
<dbReference type="EMBL" id="QMEY01000002">
    <property type="protein sequence ID" value="RBQ20926.1"/>
    <property type="molecule type" value="Genomic_DNA"/>
</dbReference>
<evidence type="ECO:0000256" key="5">
    <source>
        <dbReference type="SAM" id="MobiDB-lite"/>
    </source>
</evidence>
<accession>A0A366M3Z9</accession>
<dbReference type="GO" id="GO:0016874">
    <property type="term" value="F:ligase activity"/>
    <property type="evidence" value="ECO:0007669"/>
    <property type="project" value="UniProtKB-KW"/>
</dbReference>
<feature type="region of interest" description="Disordered" evidence="5">
    <location>
        <begin position="1"/>
        <end position="35"/>
    </location>
</feature>
<reference evidence="7 8" key="1">
    <citation type="submission" date="2018-06" db="EMBL/GenBank/DDBJ databases">
        <title>Sphaerisporangium craniellae sp. nov., isolated from a marine sponge in the South China Sea.</title>
        <authorList>
            <person name="Li L."/>
        </authorList>
    </citation>
    <scope>NUCLEOTIDE SEQUENCE [LARGE SCALE GENOMIC DNA]</scope>
    <source>
        <strain evidence="7 8">LHW63015</strain>
    </source>
</reference>
<keyword evidence="2 4" id="KW-0547">Nucleotide-binding</keyword>
<evidence type="ECO:0000256" key="3">
    <source>
        <dbReference type="ARBA" id="ARBA00022840"/>
    </source>
</evidence>
<name>A0A366M3Z9_9ACTN</name>
<dbReference type="InterPro" id="IPR011761">
    <property type="entry name" value="ATP-grasp"/>
</dbReference>
<feature type="compositionally biased region" description="Basic residues" evidence="5">
    <location>
        <begin position="13"/>
        <end position="22"/>
    </location>
</feature>
<dbReference type="GO" id="GO:0046872">
    <property type="term" value="F:metal ion binding"/>
    <property type="evidence" value="ECO:0007669"/>
    <property type="project" value="InterPro"/>
</dbReference>
<feature type="domain" description="ATP-grasp" evidence="6">
    <location>
        <begin position="178"/>
        <end position="368"/>
    </location>
</feature>
<organism evidence="7 8">
    <name type="scientific">Spongiactinospora rosea</name>
    <dbReference type="NCBI Taxonomy" id="2248750"/>
    <lineage>
        <taxon>Bacteria</taxon>
        <taxon>Bacillati</taxon>
        <taxon>Actinomycetota</taxon>
        <taxon>Actinomycetes</taxon>
        <taxon>Streptosporangiales</taxon>
        <taxon>Streptosporangiaceae</taxon>
        <taxon>Spongiactinospora</taxon>
    </lineage>
</organism>
<dbReference type="PANTHER" id="PTHR43585:SF2">
    <property type="entry name" value="ATP-GRASP ENZYME FSQD"/>
    <property type="match status" value="1"/>
</dbReference>
<evidence type="ECO:0000256" key="2">
    <source>
        <dbReference type="ARBA" id="ARBA00022741"/>
    </source>
</evidence>
<protein>
    <recommendedName>
        <fullName evidence="6">ATP-grasp domain-containing protein</fullName>
    </recommendedName>
</protein>
<keyword evidence="1" id="KW-0436">Ligase</keyword>
<dbReference type="SUPFAM" id="SSF56059">
    <property type="entry name" value="Glutathione synthetase ATP-binding domain-like"/>
    <property type="match status" value="1"/>
</dbReference>
<sequence length="486" mass="53064">MPLPRPGRPGGRPLRHPHRPRPGRTPPGRQGPAHPFEAVLTHPREEATVPLQKAEAFVLTGSYHVISRNPRYLSELRARGLKILVMTPASGRAAALAAAEEPGNPATAIADFAFVEGDVKKDGSFLPGSIAAVRRWLAEHTIVGICAVGETMVEPTGVVADALGLRSPGLRATRACRSKYLQRLYLPEFSPASQVLPPGAREPVAARYPVVVKPASRHSSSGVWTAHDEAELRERLAEYPDYETLLVEEKVIGPEYSVETLVQDGKVIFASVTFKRTTDQDSDTFVELAHTVTARPGRERDVLLEANRRMLEKLDFQDGIAHSEWRLTEDGTPYLMEVAARTPGDGITVLYHLATGRPIEPEVVRIALGETAIYPPLARHAREVYPEHTPGELLDVRLDWPGVGPEWVGDTAPWPELRPGEPGDPPALRAVFVQQDRGAALGPLLSSADRVASFLIDAPTLDELDELERQVRAALTVETRPLAGPK</sequence>